<dbReference type="PRINTS" id="PR00164">
    <property type="entry name" value="ABC2TRNSPORT"/>
</dbReference>
<feature type="transmembrane region" description="Helical" evidence="10">
    <location>
        <begin position="163"/>
        <end position="184"/>
    </location>
</feature>
<keyword evidence="3" id="KW-0813">Transport</keyword>
<dbReference type="GO" id="GO:0140359">
    <property type="term" value="F:ABC-type transporter activity"/>
    <property type="evidence" value="ECO:0007669"/>
    <property type="project" value="InterPro"/>
</dbReference>
<dbReference type="AlphaFoldDB" id="A0A1I3Y283"/>
<evidence type="ECO:0000256" key="6">
    <source>
        <dbReference type="ARBA" id="ARBA00022692"/>
    </source>
</evidence>
<feature type="transmembrane region" description="Helical" evidence="10">
    <location>
        <begin position="250"/>
        <end position="269"/>
    </location>
</feature>
<sequence length="275" mass="30340">MSSTASDGVGLPERPQGLALIRKGFRVQGRVIHALALRELTTRFGHSQVGFFWLVLEPLMLASAIGLIHFVWHPAGKGNIPVFLYYVVGYAPYFAFRAIINRAPSAFEANMTLMYHRQVRLTDVILARNLLEAAAVMGVLALIIGGSSWLVDMPPADLPLMALGLLLIFLLANGLAMLAAAGAARWDVVDRIVHPLTYLSLPISGAFFALQNLPPSWREVFLWNPQVSMHEMVREGMFGDLTKSYFHVDYAIACVLIVNMLGLAAIRAVRPKLEF</sequence>
<dbReference type="Proteomes" id="UP000199473">
    <property type="component" value="Unassembled WGS sequence"/>
</dbReference>
<evidence type="ECO:0000256" key="1">
    <source>
        <dbReference type="ARBA" id="ARBA00004651"/>
    </source>
</evidence>
<proteinExistence type="inferred from homology"/>
<gene>
    <name evidence="12" type="ORF">SAMN02745775_101889</name>
</gene>
<dbReference type="PANTHER" id="PTHR30413:SF10">
    <property type="entry name" value="CAPSULE POLYSACCHARIDE EXPORT INNER-MEMBRANE PROTEIN CTRC"/>
    <property type="match status" value="1"/>
</dbReference>
<evidence type="ECO:0000256" key="10">
    <source>
        <dbReference type="SAM" id="Phobius"/>
    </source>
</evidence>
<dbReference type="InterPro" id="IPR013525">
    <property type="entry name" value="ABC2_TM"/>
</dbReference>
<evidence type="ECO:0000259" key="11">
    <source>
        <dbReference type="Pfam" id="PF01061"/>
    </source>
</evidence>
<comment type="similarity">
    <text evidence="2">Belongs to the ABC-2 integral membrane protein family.</text>
</comment>
<feature type="transmembrane region" description="Helical" evidence="10">
    <location>
        <begin position="78"/>
        <end position="96"/>
    </location>
</feature>
<evidence type="ECO:0000256" key="8">
    <source>
        <dbReference type="ARBA" id="ARBA00023047"/>
    </source>
</evidence>
<reference evidence="12 13" key="1">
    <citation type="submission" date="2016-10" db="EMBL/GenBank/DDBJ databases">
        <authorList>
            <person name="de Groot N.N."/>
        </authorList>
    </citation>
    <scope>NUCLEOTIDE SEQUENCE [LARGE SCALE GENOMIC DNA]</scope>
    <source>
        <strain evidence="12 13">DSM 19981</strain>
    </source>
</reference>
<evidence type="ECO:0000256" key="3">
    <source>
        <dbReference type="ARBA" id="ARBA00022448"/>
    </source>
</evidence>
<feature type="domain" description="ABC-2 type transporter transmembrane" evidence="11">
    <location>
        <begin position="32"/>
        <end position="238"/>
    </location>
</feature>
<protein>
    <submittedName>
        <fullName evidence="12">Capsular polysaccharide transport system permease protein</fullName>
    </submittedName>
</protein>
<dbReference type="STRING" id="1123062.SAMN02745775_101889"/>
<dbReference type="RefSeq" id="WP_175533728.1">
    <property type="nucleotide sequence ID" value="NZ_FOSQ01000001.1"/>
</dbReference>
<dbReference type="Pfam" id="PF01061">
    <property type="entry name" value="ABC2_membrane"/>
    <property type="match status" value="1"/>
</dbReference>
<keyword evidence="5" id="KW-0762">Sugar transport</keyword>
<evidence type="ECO:0000256" key="5">
    <source>
        <dbReference type="ARBA" id="ARBA00022597"/>
    </source>
</evidence>
<evidence type="ECO:0000313" key="12">
    <source>
        <dbReference type="EMBL" id="SFK25944.1"/>
    </source>
</evidence>
<keyword evidence="7 10" id="KW-1133">Transmembrane helix</keyword>
<dbReference type="GO" id="GO:0043190">
    <property type="term" value="C:ATP-binding cassette (ABC) transporter complex"/>
    <property type="evidence" value="ECO:0007669"/>
    <property type="project" value="InterPro"/>
</dbReference>
<accession>A0A1I3Y283</accession>
<feature type="transmembrane region" description="Helical" evidence="10">
    <location>
        <begin position="130"/>
        <end position="151"/>
    </location>
</feature>
<evidence type="ECO:0000256" key="7">
    <source>
        <dbReference type="ARBA" id="ARBA00022989"/>
    </source>
</evidence>
<evidence type="ECO:0000256" key="2">
    <source>
        <dbReference type="ARBA" id="ARBA00007783"/>
    </source>
</evidence>
<keyword evidence="8" id="KW-0625">Polysaccharide transport</keyword>
<dbReference type="InterPro" id="IPR000412">
    <property type="entry name" value="ABC_2_transport"/>
</dbReference>
<dbReference type="PANTHER" id="PTHR30413">
    <property type="entry name" value="INNER MEMBRANE TRANSPORT PERMEASE"/>
    <property type="match status" value="1"/>
</dbReference>
<dbReference type="GO" id="GO:0015774">
    <property type="term" value="P:polysaccharide transport"/>
    <property type="evidence" value="ECO:0007669"/>
    <property type="project" value="UniProtKB-KW"/>
</dbReference>
<keyword evidence="9 10" id="KW-0472">Membrane</keyword>
<evidence type="ECO:0000256" key="9">
    <source>
        <dbReference type="ARBA" id="ARBA00023136"/>
    </source>
</evidence>
<keyword evidence="6 10" id="KW-0812">Transmembrane</keyword>
<feature type="transmembrane region" description="Helical" evidence="10">
    <location>
        <begin position="51"/>
        <end position="72"/>
    </location>
</feature>
<organism evidence="12 13">
    <name type="scientific">Falsiroseomonas stagni DSM 19981</name>
    <dbReference type="NCBI Taxonomy" id="1123062"/>
    <lineage>
        <taxon>Bacteria</taxon>
        <taxon>Pseudomonadati</taxon>
        <taxon>Pseudomonadota</taxon>
        <taxon>Alphaproteobacteria</taxon>
        <taxon>Acetobacterales</taxon>
        <taxon>Roseomonadaceae</taxon>
        <taxon>Falsiroseomonas</taxon>
    </lineage>
</organism>
<evidence type="ECO:0000313" key="13">
    <source>
        <dbReference type="Proteomes" id="UP000199473"/>
    </source>
</evidence>
<keyword evidence="4" id="KW-1003">Cell membrane</keyword>
<dbReference type="EMBL" id="FOSQ01000001">
    <property type="protein sequence ID" value="SFK25944.1"/>
    <property type="molecule type" value="Genomic_DNA"/>
</dbReference>
<name>A0A1I3Y283_9PROT</name>
<dbReference type="GO" id="GO:0015920">
    <property type="term" value="P:lipopolysaccharide transport"/>
    <property type="evidence" value="ECO:0007669"/>
    <property type="project" value="TreeGrafter"/>
</dbReference>
<comment type="subcellular location">
    <subcellularLocation>
        <location evidence="1">Cell membrane</location>
        <topology evidence="1">Multi-pass membrane protein</topology>
    </subcellularLocation>
</comment>
<evidence type="ECO:0000256" key="4">
    <source>
        <dbReference type="ARBA" id="ARBA00022475"/>
    </source>
</evidence>
<feature type="transmembrane region" description="Helical" evidence="10">
    <location>
        <begin position="196"/>
        <end position="213"/>
    </location>
</feature>
<keyword evidence="13" id="KW-1185">Reference proteome</keyword>